<organism evidence="10 11">
    <name type="scientific">Chelatococcus reniformis</name>
    <dbReference type="NCBI Taxonomy" id="1494448"/>
    <lineage>
        <taxon>Bacteria</taxon>
        <taxon>Pseudomonadati</taxon>
        <taxon>Pseudomonadota</taxon>
        <taxon>Alphaproteobacteria</taxon>
        <taxon>Hyphomicrobiales</taxon>
        <taxon>Chelatococcaceae</taxon>
        <taxon>Chelatococcus</taxon>
    </lineage>
</organism>
<evidence type="ECO:0000256" key="7">
    <source>
        <dbReference type="ARBA" id="ARBA00023136"/>
    </source>
</evidence>
<feature type="transmembrane region" description="Helical" evidence="9">
    <location>
        <begin position="253"/>
        <end position="276"/>
    </location>
</feature>
<keyword evidence="3" id="KW-1003">Cell membrane</keyword>
<dbReference type="GO" id="GO:0022857">
    <property type="term" value="F:transmembrane transporter activity"/>
    <property type="evidence" value="ECO:0007669"/>
    <property type="project" value="InterPro"/>
</dbReference>
<keyword evidence="5" id="KW-0029">Amino-acid transport</keyword>
<dbReference type="GO" id="GO:0005886">
    <property type="term" value="C:plasma membrane"/>
    <property type="evidence" value="ECO:0007669"/>
    <property type="project" value="UniProtKB-SubCell"/>
</dbReference>
<proteinExistence type="inferred from homology"/>
<dbReference type="AlphaFoldDB" id="A0A916UV79"/>
<protein>
    <submittedName>
        <fullName evidence="10">Branched-chain amino acid ABC transporter permease</fullName>
    </submittedName>
</protein>
<dbReference type="Pfam" id="PF02653">
    <property type="entry name" value="BPD_transp_2"/>
    <property type="match status" value="1"/>
</dbReference>
<evidence type="ECO:0000256" key="1">
    <source>
        <dbReference type="ARBA" id="ARBA00004651"/>
    </source>
</evidence>
<reference evidence="10" key="1">
    <citation type="journal article" date="2014" name="Int. J. Syst. Evol. Microbiol.">
        <title>Complete genome sequence of Corynebacterium casei LMG S-19264T (=DSM 44701T), isolated from a smear-ripened cheese.</title>
        <authorList>
            <consortium name="US DOE Joint Genome Institute (JGI-PGF)"/>
            <person name="Walter F."/>
            <person name="Albersmeier A."/>
            <person name="Kalinowski J."/>
            <person name="Ruckert C."/>
        </authorList>
    </citation>
    <scope>NUCLEOTIDE SEQUENCE</scope>
    <source>
        <strain evidence="10">CGMCC 1.12919</strain>
    </source>
</reference>
<evidence type="ECO:0000313" key="10">
    <source>
        <dbReference type="EMBL" id="GGC89304.1"/>
    </source>
</evidence>
<evidence type="ECO:0000256" key="8">
    <source>
        <dbReference type="ARBA" id="ARBA00037998"/>
    </source>
</evidence>
<dbReference type="RefSeq" id="WP_188612279.1">
    <property type="nucleotide sequence ID" value="NZ_BMGG01000011.1"/>
</dbReference>
<evidence type="ECO:0000313" key="11">
    <source>
        <dbReference type="Proteomes" id="UP000637002"/>
    </source>
</evidence>
<comment type="similarity">
    <text evidence="8">Belongs to the binding-protein-dependent transport system permease family. LivHM subfamily.</text>
</comment>
<dbReference type="InterPro" id="IPR052157">
    <property type="entry name" value="BCAA_transport_permease"/>
</dbReference>
<dbReference type="CDD" id="cd06582">
    <property type="entry name" value="TM_PBP1_LivH_like"/>
    <property type="match status" value="1"/>
</dbReference>
<dbReference type="PANTHER" id="PTHR11795:SF452">
    <property type="entry name" value="ABC TRANSPORTER PERMEASE PROTEIN"/>
    <property type="match status" value="1"/>
</dbReference>
<evidence type="ECO:0000256" key="4">
    <source>
        <dbReference type="ARBA" id="ARBA00022692"/>
    </source>
</evidence>
<reference evidence="10" key="2">
    <citation type="submission" date="2020-09" db="EMBL/GenBank/DDBJ databases">
        <authorList>
            <person name="Sun Q."/>
            <person name="Zhou Y."/>
        </authorList>
    </citation>
    <scope>NUCLEOTIDE SEQUENCE</scope>
    <source>
        <strain evidence="10">CGMCC 1.12919</strain>
    </source>
</reference>
<keyword evidence="2" id="KW-0813">Transport</keyword>
<keyword evidence="11" id="KW-1185">Reference proteome</keyword>
<name>A0A916UV79_9HYPH</name>
<keyword evidence="4 9" id="KW-0812">Transmembrane</keyword>
<comment type="caution">
    <text evidence="10">The sequence shown here is derived from an EMBL/GenBank/DDBJ whole genome shotgun (WGS) entry which is preliminary data.</text>
</comment>
<dbReference type="InterPro" id="IPR001851">
    <property type="entry name" value="ABC_transp_permease"/>
</dbReference>
<evidence type="ECO:0000256" key="2">
    <source>
        <dbReference type="ARBA" id="ARBA00022448"/>
    </source>
</evidence>
<accession>A0A916UV79</accession>
<feature type="transmembrane region" description="Helical" evidence="9">
    <location>
        <begin position="64"/>
        <end position="82"/>
    </location>
</feature>
<keyword evidence="7 9" id="KW-0472">Membrane</keyword>
<evidence type="ECO:0000256" key="5">
    <source>
        <dbReference type="ARBA" id="ARBA00022970"/>
    </source>
</evidence>
<comment type="subcellular location">
    <subcellularLocation>
        <location evidence="1">Cell membrane</location>
        <topology evidence="1">Multi-pass membrane protein</topology>
    </subcellularLocation>
</comment>
<dbReference type="GO" id="GO:0006865">
    <property type="term" value="P:amino acid transport"/>
    <property type="evidence" value="ECO:0007669"/>
    <property type="project" value="UniProtKB-KW"/>
</dbReference>
<evidence type="ECO:0000256" key="9">
    <source>
        <dbReference type="SAM" id="Phobius"/>
    </source>
</evidence>
<keyword evidence="6 9" id="KW-1133">Transmembrane helix</keyword>
<dbReference type="Proteomes" id="UP000637002">
    <property type="component" value="Unassembled WGS sequence"/>
</dbReference>
<feature type="transmembrane region" description="Helical" evidence="9">
    <location>
        <begin position="94"/>
        <end position="114"/>
    </location>
</feature>
<feature type="transmembrane region" description="Helical" evidence="9">
    <location>
        <begin position="12"/>
        <end position="34"/>
    </location>
</feature>
<dbReference type="EMBL" id="BMGG01000011">
    <property type="protein sequence ID" value="GGC89304.1"/>
    <property type="molecule type" value="Genomic_DNA"/>
</dbReference>
<feature type="transmembrane region" description="Helical" evidence="9">
    <location>
        <begin position="185"/>
        <end position="207"/>
    </location>
</feature>
<dbReference type="PANTHER" id="PTHR11795">
    <property type="entry name" value="BRANCHED-CHAIN AMINO ACID TRANSPORT SYSTEM PERMEASE PROTEIN LIVH"/>
    <property type="match status" value="1"/>
</dbReference>
<evidence type="ECO:0000256" key="3">
    <source>
        <dbReference type="ARBA" id="ARBA00022475"/>
    </source>
</evidence>
<gene>
    <name evidence="10" type="ORF">GCM10010994_53950</name>
</gene>
<sequence>MNVAQQLVNGLVIGSGFACVALGWTILLGAARLVNFAHGQMYMLAAFICWFALTRWGLDFTAAAVVAVLAMGVLGILMQSAMSQLVVSQNLTSLMIVTLGFGYMIQGAAGLGFGGSPHALASPADKVQYQIGGIWFTGQDLIIVTVTLALYAGVWLLLNRTRQGAMVRAIAEDPKLAQIFGINTWLVYVAVFMLEAVLVAIAAVLVAPKTPILTSMGFEEVIMTFVVVVLGGVGNVGGALVAGLALGIFTAFFGALVSPAYTTAASFAVLLAFLTLRPEGFSFR</sequence>
<feature type="transmembrane region" description="Helical" evidence="9">
    <location>
        <begin position="134"/>
        <end position="158"/>
    </location>
</feature>
<evidence type="ECO:0000256" key="6">
    <source>
        <dbReference type="ARBA" id="ARBA00022989"/>
    </source>
</evidence>
<feature type="transmembrane region" description="Helical" evidence="9">
    <location>
        <begin position="222"/>
        <end position="246"/>
    </location>
</feature>